<sequence>MTTGKVDFSSVRWGSVEWTNLVTLYLRAHESRSAHPILGDHAAADAVDRIDYDFKRIHRSSFPASNQYLVALRAKQLDGWCADFLARHPDAVVLHLGCGLDGRAFRLDVPPAVRWFDLDQPSVIELRRRLYDETEHYRMIGSSVTDLDWIDQIPTGHPTLVVAEGLLMYVDESGVRELFARLLDRFDCGELQFDTLAALAPLLSKVLTRGIIKWGIGNAREIEAWNPRLRFVERTPALAGYEKIDSTVVRWIYRILRASPFGPYDVLNRFTFSS</sequence>
<dbReference type="PANTHER" id="PTHR43619">
    <property type="entry name" value="S-ADENOSYL-L-METHIONINE-DEPENDENT METHYLTRANSFERASE YKTD-RELATED"/>
    <property type="match status" value="1"/>
</dbReference>
<proteinExistence type="predicted"/>
<evidence type="ECO:0000313" key="5">
    <source>
        <dbReference type="Proteomes" id="UP000193710"/>
    </source>
</evidence>
<dbReference type="STRING" id="47839.BN973_03041"/>
<dbReference type="EMBL" id="HG964446">
    <property type="protein sequence ID" value="CDO88672.1"/>
    <property type="molecule type" value="Genomic_DNA"/>
</dbReference>
<keyword evidence="2 3" id="KW-0808">Transferase</keyword>
<organism evidence="3">
    <name type="scientific">Mycobacterium triplex</name>
    <dbReference type="NCBI Taxonomy" id="47839"/>
    <lineage>
        <taxon>Bacteria</taxon>
        <taxon>Bacillati</taxon>
        <taxon>Actinomycetota</taxon>
        <taxon>Actinomycetes</taxon>
        <taxon>Mycobacteriales</taxon>
        <taxon>Mycobacteriaceae</taxon>
        <taxon>Mycobacterium</taxon>
        <taxon>Mycobacterium simiae complex</taxon>
    </lineage>
</organism>
<dbReference type="eggNOG" id="COG3315">
    <property type="taxonomic scope" value="Bacteria"/>
</dbReference>
<evidence type="ECO:0000256" key="1">
    <source>
        <dbReference type="ARBA" id="ARBA00022603"/>
    </source>
</evidence>
<protein>
    <submittedName>
        <fullName evidence="3 4">Methyltransferase</fullName>
    </submittedName>
</protein>
<dbReference type="InterPro" id="IPR016874">
    <property type="entry name" value="TcmP-like"/>
</dbReference>
<dbReference type="PIRSF" id="PIRSF028177">
    <property type="entry name" value="Polyketide_synth_Omtfrase_TcmP"/>
    <property type="match status" value="1"/>
</dbReference>
<dbReference type="InterPro" id="IPR007213">
    <property type="entry name" value="Ppm1/Ppm2/Tcmp"/>
</dbReference>
<keyword evidence="1 3" id="KW-0489">Methyltransferase</keyword>
<reference evidence="3" key="1">
    <citation type="journal article" date="2014" name="Genome Announc.">
        <title>Draft Genome Sequence of Mycobacterium triplex DSM 44626.</title>
        <authorList>
            <person name="Sassi M."/>
            <person name="Croce O."/>
            <person name="Robert C."/>
            <person name="Raoult D."/>
            <person name="Drancourt M."/>
        </authorList>
    </citation>
    <scope>NUCLEOTIDE SEQUENCE [LARGE SCALE GENOMIC DNA]</scope>
    <source>
        <strain evidence="3">DSM 44626</strain>
    </source>
</reference>
<evidence type="ECO:0000313" key="3">
    <source>
        <dbReference type="EMBL" id="CDO88672.1"/>
    </source>
</evidence>
<dbReference type="EMBL" id="LQPY01000008">
    <property type="protein sequence ID" value="ORX07175.1"/>
    <property type="molecule type" value="Genomic_DNA"/>
</dbReference>
<reference evidence="3" key="2">
    <citation type="submission" date="2014-04" db="EMBL/GenBank/DDBJ databases">
        <authorList>
            <person name="Xu Y.W."/>
            <person name="Yang Q."/>
        </authorList>
    </citation>
    <scope>NUCLEOTIDE SEQUENCE</scope>
    <source>
        <strain evidence="3">DSM 44626</strain>
    </source>
</reference>
<dbReference type="Pfam" id="PF04072">
    <property type="entry name" value="LCM"/>
    <property type="match status" value="1"/>
</dbReference>
<dbReference type="AlphaFoldDB" id="A0A024JZC2"/>
<keyword evidence="5" id="KW-1185">Reference proteome</keyword>
<gene>
    <name evidence="4" type="ORF">AWC29_07690</name>
    <name evidence="3" type="ORF">BN973_03041</name>
</gene>
<accession>A0A024JZC2</accession>
<dbReference type="Proteomes" id="UP000193710">
    <property type="component" value="Unassembled WGS sequence"/>
</dbReference>
<dbReference type="PANTHER" id="PTHR43619:SF2">
    <property type="entry name" value="S-ADENOSYL-L-METHIONINE-DEPENDENT METHYLTRANSFERASES SUPERFAMILY PROTEIN"/>
    <property type="match status" value="1"/>
</dbReference>
<evidence type="ECO:0000256" key="2">
    <source>
        <dbReference type="ARBA" id="ARBA00022679"/>
    </source>
</evidence>
<dbReference type="InterPro" id="IPR029063">
    <property type="entry name" value="SAM-dependent_MTases_sf"/>
</dbReference>
<dbReference type="GO" id="GO:0032259">
    <property type="term" value="P:methylation"/>
    <property type="evidence" value="ECO:0007669"/>
    <property type="project" value="UniProtKB-KW"/>
</dbReference>
<evidence type="ECO:0000313" key="4">
    <source>
        <dbReference type="EMBL" id="ORX07175.1"/>
    </source>
</evidence>
<dbReference type="SUPFAM" id="SSF53335">
    <property type="entry name" value="S-adenosyl-L-methionine-dependent methyltransferases"/>
    <property type="match status" value="1"/>
</dbReference>
<name>A0A024JZC2_9MYCO</name>
<dbReference type="HOGENOM" id="CLU_069348_2_0_11"/>
<reference evidence="4 5" key="3">
    <citation type="submission" date="2016-01" db="EMBL/GenBank/DDBJ databases">
        <title>The new phylogeny of the genus Mycobacterium.</title>
        <authorList>
            <person name="Tarcisio F."/>
            <person name="Conor M."/>
            <person name="Antonella G."/>
            <person name="Elisabetta G."/>
            <person name="Giulia F.S."/>
            <person name="Sara T."/>
            <person name="Anna F."/>
            <person name="Clotilde B."/>
            <person name="Roberto B."/>
            <person name="Veronica D.S."/>
            <person name="Fabio R."/>
            <person name="Monica P."/>
            <person name="Olivier J."/>
            <person name="Enrico T."/>
            <person name="Nicola S."/>
        </authorList>
    </citation>
    <scope>NUCLEOTIDE SEQUENCE [LARGE SCALE GENOMIC DNA]</scope>
    <source>
        <strain evidence="4 5">DSM 44626</strain>
    </source>
</reference>
<dbReference type="Proteomes" id="UP000028880">
    <property type="component" value="Unassembled WGS sequence"/>
</dbReference>
<dbReference type="GO" id="GO:0008168">
    <property type="term" value="F:methyltransferase activity"/>
    <property type="evidence" value="ECO:0007669"/>
    <property type="project" value="UniProtKB-KW"/>
</dbReference>
<dbReference type="Gene3D" id="3.40.50.150">
    <property type="entry name" value="Vaccinia Virus protein VP39"/>
    <property type="match status" value="1"/>
</dbReference>